<evidence type="ECO:0000313" key="3">
    <source>
        <dbReference type="Proteomes" id="UP001549321"/>
    </source>
</evidence>
<keyword evidence="1" id="KW-0472">Membrane</keyword>
<evidence type="ECO:0008006" key="4">
    <source>
        <dbReference type="Google" id="ProtNLM"/>
    </source>
</evidence>
<evidence type="ECO:0000313" key="2">
    <source>
        <dbReference type="EMBL" id="MET4636137.1"/>
    </source>
</evidence>
<gene>
    <name evidence="2" type="ORF">ABIE08_004095</name>
</gene>
<accession>A0ABV2R4E1</accession>
<feature type="transmembrane region" description="Helical" evidence="1">
    <location>
        <begin position="61"/>
        <end position="79"/>
    </location>
</feature>
<keyword evidence="1" id="KW-0812">Transmembrane</keyword>
<protein>
    <recommendedName>
        <fullName evidence="4">MFS transporter</fullName>
    </recommendedName>
</protein>
<reference evidence="2 3" key="1">
    <citation type="submission" date="2024-06" db="EMBL/GenBank/DDBJ databases">
        <title>Sorghum-associated microbial communities from plants grown in Nebraska, USA.</title>
        <authorList>
            <person name="Schachtman D."/>
        </authorList>
    </citation>
    <scope>NUCLEOTIDE SEQUENCE [LARGE SCALE GENOMIC DNA]</scope>
    <source>
        <strain evidence="2 3">3207</strain>
    </source>
</reference>
<sequence length="154" mass="16825">MIIARIATGITKHLPARASEWALALILMIWALNCLFTPGYLERPAWLWLADHGSQGLWGGAALGIAALRLVALVINGTFADTAWSRRSPHVRAAMAFLSCFFWLSQSLSVWVTATTATGLSASAVFFALDIYNIVRTSTDARHADEAWKHGRNA</sequence>
<name>A0ABV2R4E1_9HYPH</name>
<feature type="transmembrane region" description="Helical" evidence="1">
    <location>
        <begin position="21"/>
        <end position="41"/>
    </location>
</feature>
<dbReference type="RefSeq" id="WP_354553682.1">
    <property type="nucleotide sequence ID" value="NZ_JBEPSM010000004.1"/>
</dbReference>
<proteinExistence type="predicted"/>
<dbReference type="Proteomes" id="UP001549321">
    <property type="component" value="Unassembled WGS sequence"/>
</dbReference>
<feature type="transmembrane region" description="Helical" evidence="1">
    <location>
        <begin position="117"/>
        <end position="135"/>
    </location>
</feature>
<keyword evidence="1" id="KW-1133">Transmembrane helix</keyword>
<dbReference type="EMBL" id="JBEPSM010000004">
    <property type="protein sequence ID" value="MET4636137.1"/>
    <property type="molecule type" value="Genomic_DNA"/>
</dbReference>
<organism evidence="2 3">
    <name type="scientific">Kaistia defluvii</name>
    <dbReference type="NCBI Taxonomy" id="410841"/>
    <lineage>
        <taxon>Bacteria</taxon>
        <taxon>Pseudomonadati</taxon>
        <taxon>Pseudomonadota</taxon>
        <taxon>Alphaproteobacteria</taxon>
        <taxon>Hyphomicrobiales</taxon>
        <taxon>Kaistiaceae</taxon>
        <taxon>Kaistia</taxon>
    </lineage>
</organism>
<feature type="transmembrane region" description="Helical" evidence="1">
    <location>
        <begin position="91"/>
        <end position="111"/>
    </location>
</feature>
<comment type="caution">
    <text evidence="2">The sequence shown here is derived from an EMBL/GenBank/DDBJ whole genome shotgun (WGS) entry which is preliminary data.</text>
</comment>
<keyword evidence="3" id="KW-1185">Reference proteome</keyword>
<evidence type="ECO:0000256" key="1">
    <source>
        <dbReference type="SAM" id="Phobius"/>
    </source>
</evidence>